<gene>
    <name evidence="2" type="ORF">SAMN02982985_05396</name>
</gene>
<protein>
    <submittedName>
        <fullName evidence="2">Uncharacterized protein</fullName>
    </submittedName>
</protein>
<proteinExistence type="predicted"/>
<reference evidence="2 3" key="1">
    <citation type="submission" date="2016-10" db="EMBL/GenBank/DDBJ databases">
        <authorList>
            <person name="de Groot N.N."/>
        </authorList>
    </citation>
    <scope>NUCLEOTIDE SEQUENCE [LARGE SCALE GENOMIC DNA]</scope>
    <source>
        <strain evidence="2 3">ATCC 43154</strain>
    </source>
</reference>
<dbReference type="Proteomes" id="UP000199470">
    <property type="component" value="Unassembled WGS sequence"/>
</dbReference>
<keyword evidence="1" id="KW-0812">Transmembrane</keyword>
<feature type="transmembrane region" description="Helical" evidence="1">
    <location>
        <begin position="20"/>
        <end position="42"/>
    </location>
</feature>
<keyword evidence="1" id="KW-0472">Membrane</keyword>
<evidence type="ECO:0000313" key="2">
    <source>
        <dbReference type="EMBL" id="SFM81701.1"/>
    </source>
</evidence>
<evidence type="ECO:0000313" key="3">
    <source>
        <dbReference type="Proteomes" id="UP000199470"/>
    </source>
</evidence>
<accession>A0A1I4TYP5</accession>
<sequence>MEKIFEYISHREGRQRIITFIGVFSIVGGVIVTAVLLLATYLR</sequence>
<dbReference type="RefSeq" id="WP_281249399.1">
    <property type="nucleotide sequence ID" value="NZ_FOTW01000035.1"/>
</dbReference>
<keyword evidence="1" id="KW-1133">Transmembrane helix</keyword>
<dbReference type="AlphaFoldDB" id="A0A1I4TYP5"/>
<keyword evidence="3" id="KW-1185">Reference proteome</keyword>
<name>A0A1I4TYP5_9BURK</name>
<dbReference type="EMBL" id="FOTW01000035">
    <property type="protein sequence ID" value="SFM81701.1"/>
    <property type="molecule type" value="Genomic_DNA"/>
</dbReference>
<evidence type="ECO:0000256" key="1">
    <source>
        <dbReference type="SAM" id="Phobius"/>
    </source>
</evidence>
<organism evidence="2 3">
    <name type="scientific">Rugamonas rubra</name>
    <dbReference type="NCBI Taxonomy" id="758825"/>
    <lineage>
        <taxon>Bacteria</taxon>
        <taxon>Pseudomonadati</taxon>
        <taxon>Pseudomonadota</taxon>
        <taxon>Betaproteobacteria</taxon>
        <taxon>Burkholderiales</taxon>
        <taxon>Oxalobacteraceae</taxon>
        <taxon>Telluria group</taxon>
        <taxon>Rugamonas</taxon>
    </lineage>
</organism>